<dbReference type="EMBL" id="CP155571">
    <property type="protein sequence ID" value="XFO75202.1"/>
    <property type="molecule type" value="Genomic_DNA"/>
</dbReference>
<keyword evidence="2" id="KW-1185">Reference proteome</keyword>
<dbReference type="RefSeq" id="WP_093792292.1">
    <property type="nucleotide sequence ID" value="NZ_CP155571.1"/>
</dbReference>
<gene>
    <name evidence="1" type="ORF">SPACI_053170</name>
</gene>
<proteinExistence type="predicted"/>
<protein>
    <submittedName>
        <fullName evidence="1">Uncharacterized protein</fullName>
    </submittedName>
</protein>
<evidence type="ECO:0000313" key="1">
    <source>
        <dbReference type="EMBL" id="XFO75202.1"/>
    </source>
</evidence>
<reference evidence="1" key="1">
    <citation type="submission" date="2024-05" db="EMBL/GenBank/DDBJ databases">
        <title>Isolation and characterization of Sporomusa carbonis sp. nov., a carboxydotrophic hydrogenogen in the genus of Sporomusa isolated from a charcoal burning pile.</title>
        <authorList>
            <person name="Boeer T."/>
            <person name="Rosenbaum F."/>
            <person name="Eysell L."/>
            <person name="Mueller V."/>
            <person name="Daniel R."/>
            <person name="Poehlein A."/>
        </authorList>
    </citation>
    <scope>NUCLEOTIDE SEQUENCE [LARGE SCALE GENOMIC DNA]</scope>
    <source>
        <strain evidence="1">DSM 3132</strain>
    </source>
</reference>
<organism evidence="1 2">
    <name type="scientific">Sporomusa acidovorans (strain ATCC 49682 / DSM 3132 / Mol)</name>
    <dbReference type="NCBI Taxonomy" id="1123286"/>
    <lineage>
        <taxon>Bacteria</taxon>
        <taxon>Bacillati</taxon>
        <taxon>Bacillota</taxon>
        <taxon>Negativicutes</taxon>
        <taxon>Selenomonadales</taxon>
        <taxon>Sporomusaceae</taxon>
        <taxon>Sporomusa</taxon>
    </lineage>
</organism>
<evidence type="ECO:0000313" key="2">
    <source>
        <dbReference type="Proteomes" id="UP000216052"/>
    </source>
</evidence>
<accession>A0ABZ3J9U5</accession>
<dbReference type="Proteomes" id="UP000216052">
    <property type="component" value="Chromosome"/>
</dbReference>
<sequence>MNFKLNKEIVSQVISEFDYAFTHSKKNRDELFRELISQNPEITYSSEDWATLSQETKDNIIARIKNSLNTM</sequence>
<name>A0ABZ3J9U5_SPOA4</name>